<organism evidence="2 3">
    <name type="scientific">Eisenbergiella tayi</name>
    <dbReference type="NCBI Taxonomy" id="1432052"/>
    <lineage>
        <taxon>Bacteria</taxon>
        <taxon>Bacillati</taxon>
        <taxon>Bacillota</taxon>
        <taxon>Clostridia</taxon>
        <taxon>Lachnospirales</taxon>
        <taxon>Lachnospiraceae</taxon>
        <taxon>Eisenbergiella</taxon>
    </lineage>
</organism>
<feature type="region of interest" description="Disordered" evidence="1">
    <location>
        <begin position="159"/>
        <end position="187"/>
    </location>
</feature>
<name>A0A1E3URI6_9FIRM</name>
<sequence>MARKEDKQPQYLPLVVKARLHTGGRDYDKIKQELKGQGFTCKQMKAMVREGNYFDGLVLYLSKWNWDNHESWHLYNWDAKDDEAVMLAMYEAEQYHPYAESRYKGDFEKFQNDWKNEEYDPGMTYTFKDGEVEVLEVLQEEIDNIDHEAVKKQVAAAEDAKFQKRRKQRQRRKQSASKGSRYQRKYF</sequence>
<dbReference type="Proteomes" id="UP000094271">
    <property type="component" value="Unassembled WGS sequence"/>
</dbReference>
<accession>A0A1E3URI6</accession>
<gene>
    <name evidence="2" type="ORF">BEI59_02070</name>
</gene>
<dbReference type="AlphaFoldDB" id="A0A1E3URI6"/>
<evidence type="ECO:0000313" key="3">
    <source>
        <dbReference type="Proteomes" id="UP000094271"/>
    </source>
</evidence>
<reference evidence="2 3" key="1">
    <citation type="submission" date="2016-08" db="EMBL/GenBank/DDBJ databases">
        <authorList>
            <person name="Seilhamer J.J."/>
        </authorList>
    </citation>
    <scope>NUCLEOTIDE SEQUENCE [LARGE SCALE GENOMIC DNA]</scope>
    <source>
        <strain evidence="2 3">NML150140-1</strain>
    </source>
</reference>
<comment type="caution">
    <text evidence="2">The sequence shown here is derived from an EMBL/GenBank/DDBJ whole genome shotgun (WGS) entry which is preliminary data.</text>
</comment>
<evidence type="ECO:0000313" key="2">
    <source>
        <dbReference type="EMBL" id="ODR55959.1"/>
    </source>
</evidence>
<dbReference type="OrthoDB" id="2054533at2"/>
<dbReference type="EMBL" id="MEHA01000001">
    <property type="protein sequence ID" value="ODR55959.1"/>
    <property type="molecule type" value="Genomic_DNA"/>
</dbReference>
<evidence type="ECO:0000256" key="1">
    <source>
        <dbReference type="SAM" id="MobiDB-lite"/>
    </source>
</evidence>
<protein>
    <submittedName>
        <fullName evidence="2">Uncharacterized protein</fullName>
    </submittedName>
</protein>
<feature type="compositionally biased region" description="Basic residues" evidence="1">
    <location>
        <begin position="163"/>
        <end position="187"/>
    </location>
</feature>
<dbReference type="RefSeq" id="WP_069431145.1">
    <property type="nucleotide sequence ID" value="NZ_MEHA01000001.1"/>
</dbReference>
<proteinExistence type="predicted"/>